<evidence type="ECO:0000256" key="4">
    <source>
        <dbReference type="ARBA" id="ARBA00022475"/>
    </source>
</evidence>
<dbReference type="PROSITE" id="PS50893">
    <property type="entry name" value="ABC_TRANSPORTER_2"/>
    <property type="match status" value="2"/>
</dbReference>
<keyword evidence="3" id="KW-0813">Transport</keyword>
<dbReference type="PANTHER" id="PTHR43553">
    <property type="entry name" value="HEAVY METAL TRANSPORTER"/>
    <property type="match status" value="1"/>
</dbReference>
<dbReference type="AlphaFoldDB" id="A0A0R1W685"/>
<evidence type="ECO:0000256" key="8">
    <source>
        <dbReference type="ARBA" id="ARBA00023136"/>
    </source>
</evidence>
<evidence type="ECO:0000256" key="7">
    <source>
        <dbReference type="ARBA" id="ARBA00022967"/>
    </source>
</evidence>
<dbReference type="Proteomes" id="UP000051820">
    <property type="component" value="Unassembled WGS sequence"/>
</dbReference>
<dbReference type="GO" id="GO:0016887">
    <property type="term" value="F:ATP hydrolysis activity"/>
    <property type="evidence" value="ECO:0007669"/>
    <property type="project" value="InterPro"/>
</dbReference>
<dbReference type="SMART" id="SM00382">
    <property type="entry name" value="AAA"/>
    <property type="match status" value="2"/>
</dbReference>
<comment type="caution">
    <text evidence="10">The sequence shown here is derived from an EMBL/GenBank/DDBJ whole genome shotgun (WGS) entry which is preliminary data.</text>
</comment>
<evidence type="ECO:0000256" key="2">
    <source>
        <dbReference type="ARBA" id="ARBA00005417"/>
    </source>
</evidence>
<sequence>MTAISVSHLTFEYDDQLPTIEDATVNIPSSKFSLLVGPSGCGKSTLLKIIANLYPDFGGTISSGSVKIEPNQRVAMMFQDPSQQFTLDTPRHEIIFALENLRLDHDTIDQRIQDALNFCNIESLADRQFGTLSGGEKQKCALAVMIAMNSDIFLLDEPFASVDPQSRNQLIERLAVLKDQYNKTIVVTDHDLTGYEEVVDEMYRFDVIRHRIEHLSEDEKHKVLADHFSIHHVPVTLPSDQEHSVIELRNLQLTRGTTTLADIDSFNFYDQQITLITGQNGIGKSTLFSAIAKLFNYKGVITLNHTNIQKIRPAKYHQQIAMVFQEAASQFVDVTVNEELELSKKHRLSNYFSDQMINDALNSLGLSGFGERVVYSLSQGQQKKLQILLMLIISPSILLLDEPLTGLDEKSITGIFDILKKSCEAQHQTVIMISHQLTKLSQWVDHHVLFSNQTLTYQEVI</sequence>
<organism evidence="10 11">
    <name type="scientific">Paucilactobacillus suebicus DSM 5007 = KCTC 3549</name>
    <dbReference type="NCBI Taxonomy" id="1423807"/>
    <lineage>
        <taxon>Bacteria</taxon>
        <taxon>Bacillati</taxon>
        <taxon>Bacillota</taxon>
        <taxon>Bacilli</taxon>
        <taxon>Lactobacillales</taxon>
        <taxon>Lactobacillaceae</taxon>
        <taxon>Paucilactobacillus</taxon>
    </lineage>
</organism>
<dbReference type="InterPro" id="IPR015856">
    <property type="entry name" value="ABC_transpr_CbiO/EcfA_su"/>
</dbReference>
<keyword evidence="7" id="KW-1278">Translocase</keyword>
<evidence type="ECO:0000256" key="1">
    <source>
        <dbReference type="ARBA" id="ARBA00004202"/>
    </source>
</evidence>
<evidence type="ECO:0000313" key="11">
    <source>
        <dbReference type="Proteomes" id="UP000051820"/>
    </source>
</evidence>
<feature type="domain" description="ABC transporter" evidence="9">
    <location>
        <begin position="4"/>
        <end position="232"/>
    </location>
</feature>
<dbReference type="GO" id="GO:0042626">
    <property type="term" value="F:ATPase-coupled transmembrane transporter activity"/>
    <property type="evidence" value="ECO:0007669"/>
    <property type="project" value="TreeGrafter"/>
</dbReference>
<proteinExistence type="inferred from homology"/>
<dbReference type="PANTHER" id="PTHR43553:SF27">
    <property type="entry name" value="ENERGY-COUPLING FACTOR TRANSPORTER ATP-BINDING PROTEIN ECFA2"/>
    <property type="match status" value="1"/>
</dbReference>
<comment type="subcellular location">
    <subcellularLocation>
        <location evidence="1">Cell membrane</location>
        <topology evidence="1">Peripheral membrane protein</topology>
    </subcellularLocation>
</comment>
<dbReference type="InterPro" id="IPR050095">
    <property type="entry name" value="ECF_ABC_transporter_ATP-bd"/>
</dbReference>
<dbReference type="Pfam" id="PF00005">
    <property type="entry name" value="ABC_tran"/>
    <property type="match status" value="2"/>
</dbReference>
<dbReference type="PROSITE" id="PS00211">
    <property type="entry name" value="ABC_TRANSPORTER_1"/>
    <property type="match status" value="1"/>
</dbReference>
<dbReference type="RefSeq" id="WP_010621479.1">
    <property type="nucleotide sequence ID" value="NZ_AZGF01000004.1"/>
</dbReference>
<dbReference type="EMBL" id="AZGF01000004">
    <property type="protein sequence ID" value="KRM12978.1"/>
    <property type="molecule type" value="Genomic_DNA"/>
</dbReference>
<protein>
    <submittedName>
        <fullName evidence="10">Polyamine-transporting ATPase</fullName>
    </submittedName>
</protein>
<name>A0A0R1W685_9LACO</name>
<gene>
    <name evidence="10" type="ORF">FD16_GL001664</name>
</gene>
<dbReference type="Gene3D" id="3.40.50.300">
    <property type="entry name" value="P-loop containing nucleotide triphosphate hydrolases"/>
    <property type="match status" value="2"/>
</dbReference>
<dbReference type="STRING" id="1423807.FD16_GL001664"/>
<feature type="domain" description="ABC transporter" evidence="9">
    <location>
        <begin position="246"/>
        <end position="460"/>
    </location>
</feature>
<evidence type="ECO:0000256" key="6">
    <source>
        <dbReference type="ARBA" id="ARBA00022840"/>
    </source>
</evidence>
<dbReference type="InterPro" id="IPR003439">
    <property type="entry name" value="ABC_transporter-like_ATP-bd"/>
</dbReference>
<dbReference type="CDD" id="cd03225">
    <property type="entry name" value="ABC_cobalt_CbiO_domain1"/>
    <property type="match status" value="2"/>
</dbReference>
<dbReference type="PATRIC" id="fig|1423807.3.peg.1705"/>
<keyword evidence="5" id="KW-0547">Nucleotide-binding</keyword>
<dbReference type="InterPro" id="IPR027417">
    <property type="entry name" value="P-loop_NTPase"/>
</dbReference>
<keyword evidence="6" id="KW-0067">ATP-binding</keyword>
<evidence type="ECO:0000259" key="9">
    <source>
        <dbReference type="PROSITE" id="PS50893"/>
    </source>
</evidence>
<dbReference type="GO" id="GO:0043190">
    <property type="term" value="C:ATP-binding cassette (ABC) transporter complex"/>
    <property type="evidence" value="ECO:0007669"/>
    <property type="project" value="TreeGrafter"/>
</dbReference>
<keyword evidence="8" id="KW-0472">Membrane</keyword>
<dbReference type="InterPro" id="IPR003593">
    <property type="entry name" value="AAA+_ATPase"/>
</dbReference>
<comment type="similarity">
    <text evidence="2">Belongs to the ABC transporter superfamily.</text>
</comment>
<evidence type="ECO:0000256" key="5">
    <source>
        <dbReference type="ARBA" id="ARBA00022741"/>
    </source>
</evidence>
<reference evidence="10 11" key="1">
    <citation type="journal article" date="2015" name="Genome Announc.">
        <title>Expanding the biotechnology potential of lactobacilli through comparative genomics of 213 strains and associated genera.</title>
        <authorList>
            <person name="Sun Z."/>
            <person name="Harris H.M."/>
            <person name="McCann A."/>
            <person name="Guo C."/>
            <person name="Argimon S."/>
            <person name="Zhang W."/>
            <person name="Yang X."/>
            <person name="Jeffery I.B."/>
            <person name="Cooney J.C."/>
            <person name="Kagawa T.F."/>
            <person name="Liu W."/>
            <person name="Song Y."/>
            <person name="Salvetti E."/>
            <person name="Wrobel A."/>
            <person name="Rasinkangas P."/>
            <person name="Parkhill J."/>
            <person name="Rea M.C."/>
            <person name="O'Sullivan O."/>
            <person name="Ritari J."/>
            <person name="Douillard F.P."/>
            <person name="Paul Ross R."/>
            <person name="Yang R."/>
            <person name="Briner A.E."/>
            <person name="Felis G.E."/>
            <person name="de Vos W.M."/>
            <person name="Barrangou R."/>
            <person name="Klaenhammer T.R."/>
            <person name="Caufield P.W."/>
            <person name="Cui Y."/>
            <person name="Zhang H."/>
            <person name="O'Toole P.W."/>
        </authorList>
    </citation>
    <scope>NUCLEOTIDE SEQUENCE [LARGE SCALE GENOMIC DNA]</scope>
    <source>
        <strain evidence="10 11">DSM 5007</strain>
    </source>
</reference>
<keyword evidence="11" id="KW-1185">Reference proteome</keyword>
<dbReference type="InterPro" id="IPR017871">
    <property type="entry name" value="ABC_transporter-like_CS"/>
</dbReference>
<keyword evidence="4" id="KW-1003">Cell membrane</keyword>
<dbReference type="OrthoDB" id="501320at2"/>
<dbReference type="SUPFAM" id="SSF52540">
    <property type="entry name" value="P-loop containing nucleoside triphosphate hydrolases"/>
    <property type="match status" value="2"/>
</dbReference>
<dbReference type="GO" id="GO:0005524">
    <property type="term" value="F:ATP binding"/>
    <property type="evidence" value="ECO:0007669"/>
    <property type="project" value="UniProtKB-KW"/>
</dbReference>
<accession>A0A0R1W685</accession>
<evidence type="ECO:0000256" key="3">
    <source>
        <dbReference type="ARBA" id="ARBA00022448"/>
    </source>
</evidence>
<evidence type="ECO:0000313" key="10">
    <source>
        <dbReference type="EMBL" id="KRM12978.1"/>
    </source>
</evidence>
<dbReference type="eggNOG" id="COG0488">
    <property type="taxonomic scope" value="Bacteria"/>
</dbReference>